<dbReference type="GO" id="GO:0015648">
    <property type="term" value="F:lipid-linked peptidoglycan transporter activity"/>
    <property type="evidence" value="ECO:0007669"/>
    <property type="project" value="UniProtKB-UniRule"/>
</dbReference>
<dbReference type="EMBL" id="JQCR01000003">
    <property type="protein sequence ID" value="KGE16568.1"/>
    <property type="molecule type" value="Genomic_DNA"/>
</dbReference>
<sequence length="265" mass="28576">MLEQVLLVSLFTFIIHLSETLTYSLRLAGVRLGKLAVALSLSGVILLISRTANMLQGPLTGNILDFVKHNAGYNIMDSFQMIIGAATLGTFTALLLFPSAVLLSSRIISHLEVAGSIPQMILSSVSLQKIKHARVHLRFPKLSMLSRLRIGGIPKRLVVLNVVVTAIYTIGVLAALLASTLTTENSIAASQSSGLINGMATILLTLLIDPQIGLITDKVLRGEKEFSALSKVFGLLMLSRLLGTILAQVLLLPAAYWIHWMVSVL</sequence>
<feature type="transmembrane region" description="Helical" evidence="1">
    <location>
        <begin position="232"/>
        <end position="258"/>
    </location>
</feature>
<dbReference type="eggNOG" id="ENOG502ZBN3">
    <property type="taxonomic scope" value="Bacteria"/>
</dbReference>
<reference evidence="2 3" key="2">
    <citation type="submission" date="2014-10" db="EMBL/GenBank/DDBJ databases">
        <title>Comparative genomics of the Paenibacillus odorifer group.</title>
        <authorList>
            <person name="Tsai Y.-C."/>
            <person name="Martin N."/>
            <person name="Korlach J."/>
            <person name="Wiedmann M."/>
        </authorList>
    </citation>
    <scope>NUCLEOTIDE SEQUENCE [LARGE SCALE GENOMIC DNA]</scope>
    <source>
        <strain evidence="2 3">DSM 18334</strain>
    </source>
</reference>
<feature type="transmembrane region" description="Helical" evidence="1">
    <location>
        <begin position="198"/>
        <end position="220"/>
    </location>
</feature>
<comment type="similarity">
    <text evidence="1">Belongs to the Amj family.</text>
</comment>
<reference evidence="2 3" key="1">
    <citation type="submission" date="2014-08" db="EMBL/GenBank/DDBJ databases">
        <authorList>
            <person name="den Bakker H.C."/>
        </authorList>
    </citation>
    <scope>NUCLEOTIDE SEQUENCE [LARGE SCALE GENOMIC DNA]</scope>
    <source>
        <strain evidence="2 3">DSM 18334</strain>
    </source>
</reference>
<keyword evidence="1" id="KW-0961">Cell wall biogenesis/degradation</keyword>
<keyword evidence="1" id="KW-0812">Transmembrane</keyword>
<comment type="function">
    <text evidence="1">Involved in peptidoglycan biosynthesis. Transports lipid-linked peptidoglycan precursors from the inner to the outer leaflet of the cytoplasmic membrane.</text>
</comment>
<keyword evidence="1" id="KW-0573">Peptidoglycan synthesis</keyword>
<evidence type="ECO:0000313" key="3">
    <source>
        <dbReference type="Proteomes" id="UP000029734"/>
    </source>
</evidence>
<keyword evidence="1" id="KW-0472">Membrane</keyword>
<keyword evidence="1" id="KW-1003">Cell membrane</keyword>
<dbReference type="RefSeq" id="WP_036654561.1">
    <property type="nucleotide sequence ID" value="NZ_JQCR01000003.1"/>
</dbReference>
<keyword evidence="1" id="KW-0813">Transport</keyword>
<dbReference type="STRING" id="268407.PWYN_17785"/>
<keyword evidence="1" id="KW-1133">Transmembrane helix</keyword>
<dbReference type="GO" id="GO:0071555">
    <property type="term" value="P:cell wall organization"/>
    <property type="evidence" value="ECO:0007669"/>
    <property type="project" value="UniProtKB-KW"/>
</dbReference>
<dbReference type="GO" id="GO:0009252">
    <property type="term" value="P:peptidoglycan biosynthetic process"/>
    <property type="evidence" value="ECO:0007669"/>
    <property type="project" value="UniProtKB-UniRule"/>
</dbReference>
<comment type="pathway">
    <text evidence="1">Cell wall biogenesis; peptidoglycan biosynthesis.</text>
</comment>
<feature type="transmembrane region" description="Helical" evidence="1">
    <location>
        <begin position="79"/>
        <end position="103"/>
    </location>
</feature>
<feature type="transmembrane region" description="Helical" evidence="1">
    <location>
        <begin position="6"/>
        <end position="25"/>
    </location>
</feature>
<accession>A0A098M3I0</accession>
<dbReference type="HAMAP" id="MF_02077">
    <property type="entry name" value="Amj_flippase"/>
    <property type="match status" value="1"/>
</dbReference>
<gene>
    <name evidence="1" type="primary">amj</name>
    <name evidence="2" type="ORF">PWYN_17785</name>
</gene>
<evidence type="ECO:0000256" key="1">
    <source>
        <dbReference type="HAMAP-Rule" id="MF_02077"/>
    </source>
</evidence>
<comment type="subcellular location">
    <subcellularLocation>
        <location evidence="1">Cell membrane</location>
        <topology evidence="1">Multi-pass membrane protein</topology>
    </subcellularLocation>
</comment>
<feature type="transmembrane region" description="Helical" evidence="1">
    <location>
        <begin position="157"/>
        <end position="178"/>
    </location>
</feature>
<name>A0A098M3I0_9BACL</name>
<evidence type="ECO:0000313" key="2">
    <source>
        <dbReference type="EMBL" id="KGE16568.1"/>
    </source>
</evidence>
<dbReference type="AlphaFoldDB" id="A0A098M3I0"/>
<keyword evidence="1" id="KW-0133">Cell shape</keyword>
<comment type="caution">
    <text evidence="2">The sequence shown here is derived from an EMBL/GenBank/DDBJ whole genome shotgun (WGS) entry which is preliminary data.</text>
</comment>
<dbReference type="Pfam" id="PF10997">
    <property type="entry name" value="Amj"/>
    <property type="match status" value="1"/>
</dbReference>
<feature type="transmembrane region" description="Helical" evidence="1">
    <location>
        <begin position="32"/>
        <end position="52"/>
    </location>
</feature>
<proteinExistence type="inferred from homology"/>
<dbReference type="InterPro" id="IPR021260">
    <property type="entry name" value="Amj"/>
</dbReference>
<organism evidence="2 3">
    <name type="scientific">Paenibacillus wynnii</name>
    <dbReference type="NCBI Taxonomy" id="268407"/>
    <lineage>
        <taxon>Bacteria</taxon>
        <taxon>Bacillati</taxon>
        <taxon>Bacillota</taxon>
        <taxon>Bacilli</taxon>
        <taxon>Bacillales</taxon>
        <taxon>Paenibacillaceae</taxon>
        <taxon>Paenibacillus</taxon>
    </lineage>
</organism>
<dbReference type="UniPathway" id="UPA00219"/>
<keyword evidence="3" id="KW-1185">Reference proteome</keyword>
<protein>
    <recommendedName>
        <fullName evidence="1">Lipid II flippase Amj</fullName>
    </recommendedName>
</protein>
<dbReference type="GO" id="GO:0005886">
    <property type="term" value="C:plasma membrane"/>
    <property type="evidence" value="ECO:0007669"/>
    <property type="project" value="UniProtKB-SubCell"/>
</dbReference>
<dbReference type="Proteomes" id="UP000029734">
    <property type="component" value="Unassembled WGS sequence"/>
</dbReference>
<dbReference type="GO" id="GO:0008360">
    <property type="term" value="P:regulation of cell shape"/>
    <property type="evidence" value="ECO:0007669"/>
    <property type="project" value="UniProtKB-KW"/>
</dbReference>